<accession>R4U5B9</accession>
<evidence type="ECO:0000259" key="1">
    <source>
        <dbReference type="SMART" id="SM00471"/>
    </source>
</evidence>
<dbReference type="SUPFAM" id="SSF109604">
    <property type="entry name" value="HD-domain/PDEase-like"/>
    <property type="match status" value="1"/>
</dbReference>
<dbReference type="RefSeq" id="WP_016340438.1">
    <property type="nucleotide sequence ID" value="NC_021284.1"/>
</dbReference>
<dbReference type="eggNOG" id="COG1078">
    <property type="taxonomic scope" value="Bacteria"/>
</dbReference>
<gene>
    <name evidence="2" type="ORF">SSYRP_v1c01820</name>
</gene>
<dbReference type="Pfam" id="PF19276">
    <property type="entry name" value="HD_assoc_2"/>
    <property type="match status" value="1"/>
</dbReference>
<dbReference type="HOGENOM" id="CLU_026821_0_0_14"/>
<dbReference type="InterPro" id="IPR006674">
    <property type="entry name" value="HD_domain"/>
</dbReference>
<evidence type="ECO:0000313" key="3">
    <source>
        <dbReference type="Proteomes" id="UP000013963"/>
    </source>
</evidence>
<dbReference type="Gene3D" id="1.10.3210.10">
    <property type="entry name" value="Hypothetical protein af1432"/>
    <property type="match status" value="1"/>
</dbReference>
<dbReference type="EMBL" id="CP005078">
    <property type="protein sequence ID" value="AGM25778.1"/>
    <property type="molecule type" value="Genomic_DNA"/>
</dbReference>
<feature type="domain" description="HD/PDEase" evidence="1">
    <location>
        <begin position="51"/>
        <end position="187"/>
    </location>
</feature>
<keyword evidence="2" id="KW-0378">Hydrolase</keyword>
<dbReference type="GO" id="GO:0008832">
    <property type="term" value="F:dGTPase activity"/>
    <property type="evidence" value="ECO:0007669"/>
    <property type="project" value="TreeGrafter"/>
</dbReference>
<dbReference type="Pfam" id="PF01966">
    <property type="entry name" value="HD"/>
    <property type="match status" value="1"/>
</dbReference>
<proteinExistence type="predicted"/>
<reference evidence="2 3" key="1">
    <citation type="journal article" date="2013" name="Genome Biol. Evol.">
        <title>Complete genomes of two dipteran-associated spiroplasmas provided insights into the origin, dynamics, and impacts of viral invasion in spiroplasma.</title>
        <authorList>
            <person name="Ku C."/>
            <person name="Lo W.S."/>
            <person name="Chen L.L."/>
            <person name="Kuo C.H."/>
        </authorList>
    </citation>
    <scope>NUCLEOTIDE SEQUENCE [LARGE SCALE GENOMIC DNA]</scope>
    <source>
        <strain evidence="2">EA-1</strain>
    </source>
</reference>
<dbReference type="STRING" id="1276229.SSYRP_v1c01820"/>
<dbReference type="PANTHER" id="PTHR11373">
    <property type="entry name" value="DEOXYNUCLEOSIDE TRIPHOSPHATE TRIPHOSPHOHYDROLASE"/>
    <property type="match status" value="1"/>
</dbReference>
<dbReference type="InterPro" id="IPR050135">
    <property type="entry name" value="dGTPase-like"/>
</dbReference>
<dbReference type="PATRIC" id="fig|1276229.3.peg.182"/>
<dbReference type="SMART" id="SM00471">
    <property type="entry name" value="HDc"/>
    <property type="match status" value="1"/>
</dbReference>
<dbReference type="OrthoDB" id="9803619at2"/>
<dbReference type="Proteomes" id="UP000013963">
    <property type="component" value="Chromosome"/>
</dbReference>
<name>R4U5B9_9MOLU</name>
<keyword evidence="3" id="KW-1185">Reference proteome</keyword>
<dbReference type="GO" id="GO:0006203">
    <property type="term" value="P:dGTP catabolic process"/>
    <property type="evidence" value="ECO:0007669"/>
    <property type="project" value="TreeGrafter"/>
</dbReference>
<dbReference type="CDD" id="cd00077">
    <property type="entry name" value="HDc"/>
    <property type="match status" value="1"/>
</dbReference>
<dbReference type="InterPro" id="IPR045509">
    <property type="entry name" value="HD_assoc_2"/>
</dbReference>
<evidence type="ECO:0000313" key="2">
    <source>
        <dbReference type="EMBL" id="AGM25778.1"/>
    </source>
</evidence>
<dbReference type="PANTHER" id="PTHR11373:SF4">
    <property type="entry name" value="DEOXYNUCLEOSIDE TRIPHOSPHATE TRIPHOSPHOHYDROLASE SAMHD1"/>
    <property type="match status" value="1"/>
</dbReference>
<dbReference type="KEGG" id="ssyr:SSYRP_v1c01820"/>
<sequence>MSKPPLIIRDSVHGDMTIKEQVAIELINSKEFQRLRRINQLAGGQFVFPSASHTRFSHCLGVYYLISKFLQTKPFYEKYNERQQLLVKLAGLMHDIGHGPFSHTFEQIGIVTKTNISHESYSSLIISSPSTEVNQILQKYLEPSEIEELCQMIEGNHQDPILSSLVSSQIDADRMDYLLRDAMTSGVAYGHLDWQWIIRNVAIMENKLVFPEKVLYAIESYLIGRYHMYKQIYLHPISLGFDLTFRQLFQRLYDLQQRNYCFKNQEIITLLKPLLAGEMLDVETYCDLDDYSLFSALKKLATEDDEILQDLVMMLTTRNFFRLVDSEKINHEEIAKKLQKKYKTDYNYFMVSYDLKSVKLYNSTVKPIYIATKNGIKLFDEVSEIIDSTKSMANDKKYYFTIGAVLK</sequence>
<dbReference type="AlphaFoldDB" id="R4U5B9"/>
<protein>
    <submittedName>
        <fullName evidence="2">HD superfamily phosphohydrolase</fullName>
    </submittedName>
</protein>
<dbReference type="InterPro" id="IPR003607">
    <property type="entry name" value="HD/PDEase_dom"/>
</dbReference>
<organism evidence="2 3">
    <name type="scientific">Spiroplasma syrphidicola EA-1</name>
    <dbReference type="NCBI Taxonomy" id="1276229"/>
    <lineage>
        <taxon>Bacteria</taxon>
        <taxon>Bacillati</taxon>
        <taxon>Mycoplasmatota</taxon>
        <taxon>Mollicutes</taxon>
        <taxon>Entomoplasmatales</taxon>
        <taxon>Spiroplasmataceae</taxon>
        <taxon>Spiroplasma</taxon>
    </lineage>
</organism>